<dbReference type="OrthoDB" id="5788516at2759"/>
<keyword evidence="2" id="KW-1185">Reference proteome</keyword>
<dbReference type="Proteomes" id="UP000053660">
    <property type="component" value="Unassembled WGS sequence"/>
</dbReference>
<reference evidence="1 2" key="1">
    <citation type="submission" date="2014-03" db="EMBL/GenBank/DDBJ databases">
        <title>Draft genome of the hookworm Oesophagostomum dentatum.</title>
        <authorList>
            <person name="Mitreva M."/>
        </authorList>
    </citation>
    <scope>NUCLEOTIDE SEQUENCE [LARGE SCALE GENOMIC DNA]</scope>
    <source>
        <strain evidence="1 2">OD-Hann</strain>
    </source>
</reference>
<evidence type="ECO:0000313" key="1">
    <source>
        <dbReference type="EMBL" id="KHJ88977.1"/>
    </source>
</evidence>
<dbReference type="AlphaFoldDB" id="A0A0B1SZN6"/>
<organism evidence="1 2">
    <name type="scientific">Oesophagostomum dentatum</name>
    <name type="common">Nodular worm</name>
    <dbReference type="NCBI Taxonomy" id="61180"/>
    <lineage>
        <taxon>Eukaryota</taxon>
        <taxon>Metazoa</taxon>
        <taxon>Ecdysozoa</taxon>
        <taxon>Nematoda</taxon>
        <taxon>Chromadorea</taxon>
        <taxon>Rhabditida</taxon>
        <taxon>Rhabditina</taxon>
        <taxon>Rhabditomorpha</taxon>
        <taxon>Strongyloidea</taxon>
        <taxon>Strongylidae</taxon>
        <taxon>Oesophagostomum</taxon>
    </lineage>
</organism>
<sequence length="104" mass="11506">MLNRLLILRDFFSDMMKKIGVLLAISVLVVYAEEKCDEKGKCPPGKVCIGGNCIGYLDCPPLIMPVVTPECRVYVDSDEKGCPRVAVVCEEENHKKVSSNETNV</sequence>
<accession>A0A0B1SZN6</accession>
<evidence type="ECO:0000313" key="2">
    <source>
        <dbReference type="Proteomes" id="UP000053660"/>
    </source>
</evidence>
<protein>
    <submittedName>
        <fullName evidence="1">Uncharacterized protein</fullName>
    </submittedName>
</protein>
<name>A0A0B1SZN6_OESDE</name>
<proteinExistence type="predicted"/>
<dbReference type="EMBL" id="KN554910">
    <property type="protein sequence ID" value="KHJ88977.1"/>
    <property type="molecule type" value="Genomic_DNA"/>
</dbReference>
<gene>
    <name evidence="1" type="ORF">OESDEN_11216</name>
</gene>